<organism evidence="1 2">
    <name type="scientific">Pleuronectes platessa</name>
    <name type="common">European plaice</name>
    <dbReference type="NCBI Taxonomy" id="8262"/>
    <lineage>
        <taxon>Eukaryota</taxon>
        <taxon>Metazoa</taxon>
        <taxon>Chordata</taxon>
        <taxon>Craniata</taxon>
        <taxon>Vertebrata</taxon>
        <taxon>Euteleostomi</taxon>
        <taxon>Actinopterygii</taxon>
        <taxon>Neopterygii</taxon>
        <taxon>Teleostei</taxon>
        <taxon>Neoteleostei</taxon>
        <taxon>Acanthomorphata</taxon>
        <taxon>Carangaria</taxon>
        <taxon>Pleuronectiformes</taxon>
        <taxon>Pleuronectoidei</taxon>
        <taxon>Pleuronectidae</taxon>
        <taxon>Pleuronectes</taxon>
    </lineage>
</organism>
<dbReference type="AlphaFoldDB" id="A0A9N7TSA2"/>
<protein>
    <submittedName>
        <fullName evidence="1">Uncharacterized protein</fullName>
    </submittedName>
</protein>
<dbReference type="Proteomes" id="UP001153269">
    <property type="component" value="Unassembled WGS sequence"/>
</dbReference>
<keyword evidence="2" id="KW-1185">Reference proteome</keyword>
<evidence type="ECO:0000313" key="2">
    <source>
        <dbReference type="Proteomes" id="UP001153269"/>
    </source>
</evidence>
<evidence type="ECO:0000313" key="1">
    <source>
        <dbReference type="EMBL" id="CAB1418220.1"/>
    </source>
</evidence>
<comment type="caution">
    <text evidence="1">The sequence shown here is derived from an EMBL/GenBank/DDBJ whole genome shotgun (WGS) entry which is preliminary data.</text>
</comment>
<name>A0A9N7TSA2_PLEPL</name>
<sequence length="190" mass="20932">MQIEARCDMKSFQQVLGLALGSPPGWVCQRSRGSLTPSSLQMSELLTLSSVEASRPTEKAEIENKSSIQSSACVLMQSPTVLLWCAIKTFPLRDYPAHVVLASSLFPLPALVHPLNDSSKYRLGKQLVARCVSVPATRGAVVQALSIAVFKIDQVRPLCSAAVRIGFMMNYYFMETMMKRVCLYVIEDGK</sequence>
<reference evidence="1" key="1">
    <citation type="submission" date="2020-03" db="EMBL/GenBank/DDBJ databases">
        <authorList>
            <person name="Weist P."/>
        </authorList>
    </citation>
    <scope>NUCLEOTIDE SEQUENCE</scope>
</reference>
<dbReference type="EMBL" id="CADEAL010000313">
    <property type="protein sequence ID" value="CAB1418220.1"/>
    <property type="molecule type" value="Genomic_DNA"/>
</dbReference>
<proteinExistence type="predicted"/>
<accession>A0A9N7TSA2</accession>
<gene>
    <name evidence="1" type="ORF">PLEPLA_LOCUS6043</name>
</gene>